<evidence type="ECO:0000313" key="2">
    <source>
        <dbReference type="EMBL" id="CAJ1411316.1"/>
    </source>
</evidence>
<dbReference type="AlphaFoldDB" id="A0AA36JTQ2"/>
<comment type="caution">
    <text evidence="2">The sequence shown here is derived from an EMBL/GenBank/DDBJ whole genome shotgun (WGS) entry which is preliminary data.</text>
</comment>
<dbReference type="EMBL" id="CAUJNA010003868">
    <property type="protein sequence ID" value="CAJ1411316.1"/>
    <property type="molecule type" value="Genomic_DNA"/>
</dbReference>
<reference evidence="2" key="1">
    <citation type="submission" date="2023-08" db="EMBL/GenBank/DDBJ databases">
        <authorList>
            <person name="Chen Y."/>
            <person name="Shah S."/>
            <person name="Dougan E. K."/>
            <person name="Thang M."/>
            <person name="Chan C."/>
        </authorList>
    </citation>
    <scope>NUCLEOTIDE SEQUENCE</scope>
</reference>
<evidence type="ECO:0000256" key="1">
    <source>
        <dbReference type="SAM" id="MobiDB-lite"/>
    </source>
</evidence>
<protein>
    <submittedName>
        <fullName evidence="2">Uncharacterized protein</fullName>
    </submittedName>
</protein>
<name>A0AA36JTQ2_9DINO</name>
<evidence type="ECO:0000313" key="3">
    <source>
        <dbReference type="Proteomes" id="UP001178507"/>
    </source>
</evidence>
<feature type="region of interest" description="Disordered" evidence="1">
    <location>
        <begin position="132"/>
        <end position="163"/>
    </location>
</feature>
<sequence length="163" mass="18406">MSEMVRATCCTLAGSEVELQAQKGQDLREALQRILPELEPRSRLLLWASKADREIQDAEDLRVLGEEIEVKVLKVFDHDFPGRKLDVDCTICPHCRMCTWSSRGSKPCVFDTDEACVICGVCYKCRSQPCLRERPPDLPPSESAREQPEALDLPLQEHPTPQA</sequence>
<gene>
    <name evidence="2" type="ORF">EVOR1521_LOCUS31920</name>
</gene>
<accession>A0AA36JTQ2</accession>
<proteinExistence type="predicted"/>
<dbReference type="Proteomes" id="UP001178507">
    <property type="component" value="Unassembled WGS sequence"/>
</dbReference>
<organism evidence="2 3">
    <name type="scientific">Effrenium voratum</name>
    <dbReference type="NCBI Taxonomy" id="2562239"/>
    <lineage>
        <taxon>Eukaryota</taxon>
        <taxon>Sar</taxon>
        <taxon>Alveolata</taxon>
        <taxon>Dinophyceae</taxon>
        <taxon>Suessiales</taxon>
        <taxon>Symbiodiniaceae</taxon>
        <taxon>Effrenium</taxon>
    </lineage>
</organism>
<keyword evidence="3" id="KW-1185">Reference proteome</keyword>